<evidence type="ECO:0000256" key="1">
    <source>
        <dbReference type="SAM" id="MobiDB-lite"/>
    </source>
</evidence>
<feature type="signal peptide" evidence="2">
    <location>
        <begin position="1"/>
        <end position="19"/>
    </location>
</feature>
<keyword evidence="4" id="KW-1185">Reference proteome</keyword>
<evidence type="ECO:0000313" key="3">
    <source>
        <dbReference type="EMBL" id="MDO1559546.1"/>
    </source>
</evidence>
<dbReference type="RefSeq" id="WP_302109975.1">
    <property type="nucleotide sequence ID" value="NZ_JAUKTR010000003.1"/>
</dbReference>
<feature type="region of interest" description="Disordered" evidence="1">
    <location>
        <begin position="68"/>
        <end position="102"/>
    </location>
</feature>
<dbReference type="InterPro" id="IPR036709">
    <property type="entry name" value="Autotransporte_beta_dom_sf"/>
</dbReference>
<proteinExistence type="predicted"/>
<dbReference type="Pfam" id="PF05275">
    <property type="entry name" value="CopB"/>
    <property type="match status" value="1"/>
</dbReference>
<name>A0ABT8SMG3_9CAUL</name>
<sequence>MRAPLLLAAALGLATPVLAQHAGHGAPPPEPPAEISTCEPEHAAMGHCSLAPTADPVDPNCPPEHAAMGHCTPTRADSEDAPGGSDPVQAPPVAPPPAEAFSGPAHAADAVFGAATMGRVRSDVLIEEHGGMRTGRVLIDRLEVSYGDGSDGYAWEADAWYGSDYNRLWFKTEGEGEFGHDIEAAEIQLLWSRPVTPFFDLQAGVRHDIEPDTGPAHLVLGIQGLAPYWFEVDAAAFLSDEGDLTARFEAEYDARITNQLILQPHAELELSAGDIVEREIGGGLSSVELGLRLRYQFVPEFAPYVGVSYERSFGGTADYARARGDEVAAWRVLVGLRTWF</sequence>
<comment type="caution">
    <text evidence="3">The sequence shown here is derived from an EMBL/GenBank/DDBJ whole genome shotgun (WGS) entry which is preliminary data.</text>
</comment>
<feature type="compositionally biased region" description="Pro residues" evidence="1">
    <location>
        <begin position="89"/>
        <end position="98"/>
    </location>
</feature>
<protein>
    <submittedName>
        <fullName evidence="3">Copper resistance protein B</fullName>
    </submittedName>
</protein>
<feature type="chain" id="PRO_5045527245" evidence="2">
    <location>
        <begin position="20"/>
        <end position="340"/>
    </location>
</feature>
<organism evidence="3 4">
    <name type="scientific">Peiella sedimenti</name>
    <dbReference type="NCBI Taxonomy" id="3061083"/>
    <lineage>
        <taxon>Bacteria</taxon>
        <taxon>Pseudomonadati</taxon>
        <taxon>Pseudomonadota</taxon>
        <taxon>Alphaproteobacteria</taxon>
        <taxon>Caulobacterales</taxon>
        <taxon>Caulobacteraceae</taxon>
        <taxon>Peiella</taxon>
    </lineage>
</organism>
<dbReference type="InterPro" id="IPR007939">
    <property type="entry name" value="Cu-R_B_prcur"/>
</dbReference>
<gene>
    <name evidence="3" type="ORF">Q0812_08915</name>
</gene>
<dbReference type="Proteomes" id="UP001169063">
    <property type="component" value="Unassembled WGS sequence"/>
</dbReference>
<evidence type="ECO:0000256" key="2">
    <source>
        <dbReference type="SAM" id="SignalP"/>
    </source>
</evidence>
<reference evidence="3" key="1">
    <citation type="submission" date="2023-07" db="EMBL/GenBank/DDBJ databases">
        <title>Brevundimonas soil sp. nov., isolated from the soil of chemical plant.</title>
        <authorList>
            <person name="Wu N."/>
        </authorList>
    </citation>
    <scope>NUCLEOTIDE SEQUENCE</scope>
    <source>
        <strain evidence="3">XZ-24</strain>
    </source>
</reference>
<keyword evidence="2" id="KW-0732">Signal</keyword>
<dbReference type="EMBL" id="JAUKTR010000003">
    <property type="protein sequence ID" value="MDO1559546.1"/>
    <property type="molecule type" value="Genomic_DNA"/>
</dbReference>
<evidence type="ECO:0000313" key="4">
    <source>
        <dbReference type="Proteomes" id="UP001169063"/>
    </source>
</evidence>
<dbReference type="SUPFAM" id="SSF103515">
    <property type="entry name" value="Autotransporter"/>
    <property type="match status" value="1"/>
</dbReference>
<accession>A0ABT8SMG3</accession>